<evidence type="ECO:0000256" key="7">
    <source>
        <dbReference type="ARBA" id="ARBA00022982"/>
    </source>
</evidence>
<dbReference type="AlphaFoldDB" id="A0A1M6N0F9"/>
<dbReference type="Pfam" id="PF03116">
    <property type="entry name" value="NQR2_RnfD_RnfE"/>
    <property type="match status" value="1"/>
</dbReference>
<evidence type="ECO:0000256" key="10">
    <source>
        <dbReference type="HAMAP-Rule" id="MF_00462"/>
    </source>
</evidence>
<accession>A0A1M6N0F9</accession>
<keyword evidence="3 10" id="KW-0285">Flavoprotein</keyword>
<reference evidence="11 12" key="1">
    <citation type="submission" date="2016-11" db="EMBL/GenBank/DDBJ databases">
        <authorList>
            <person name="Jaros S."/>
            <person name="Januszkiewicz K."/>
            <person name="Wedrychowicz H."/>
        </authorList>
    </citation>
    <scope>NUCLEOTIDE SEQUENCE [LARGE SCALE GENOMIC DNA]</scope>
    <source>
        <strain evidence="11 12">DSM 5091</strain>
    </source>
</reference>
<keyword evidence="8 10" id="KW-1133">Transmembrane helix</keyword>
<keyword evidence="4 10" id="KW-0288">FMN</keyword>
<dbReference type="EMBL" id="FQZT01000023">
    <property type="protein sequence ID" value="SHJ89086.1"/>
    <property type="molecule type" value="Genomic_DNA"/>
</dbReference>
<dbReference type="GO" id="GO:0005886">
    <property type="term" value="C:plasma membrane"/>
    <property type="evidence" value="ECO:0007669"/>
    <property type="project" value="UniProtKB-SubCell"/>
</dbReference>
<evidence type="ECO:0000313" key="11">
    <source>
        <dbReference type="EMBL" id="SHJ89086.1"/>
    </source>
</evidence>
<feature type="modified residue" description="FMN phosphoryl threonine" evidence="10">
    <location>
        <position position="159"/>
    </location>
</feature>
<evidence type="ECO:0000256" key="6">
    <source>
        <dbReference type="ARBA" id="ARBA00022967"/>
    </source>
</evidence>
<keyword evidence="1 10" id="KW-0813">Transport</keyword>
<dbReference type="EC" id="7.-.-.-" evidence="10"/>
<evidence type="ECO:0000256" key="3">
    <source>
        <dbReference type="ARBA" id="ARBA00022630"/>
    </source>
</evidence>
<feature type="transmembrane region" description="Helical" evidence="10">
    <location>
        <begin position="94"/>
        <end position="113"/>
    </location>
</feature>
<organism evidence="11 12">
    <name type="scientific">Malonomonas rubra DSM 5091</name>
    <dbReference type="NCBI Taxonomy" id="1122189"/>
    <lineage>
        <taxon>Bacteria</taxon>
        <taxon>Pseudomonadati</taxon>
        <taxon>Thermodesulfobacteriota</taxon>
        <taxon>Desulfuromonadia</taxon>
        <taxon>Desulfuromonadales</taxon>
        <taxon>Geopsychrobacteraceae</taxon>
        <taxon>Malonomonas</taxon>
    </lineage>
</organism>
<comment type="similarity">
    <text evidence="10">Belongs to the NqrB/RnfD family.</text>
</comment>
<feature type="transmembrane region" description="Helical" evidence="10">
    <location>
        <begin position="125"/>
        <end position="144"/>
    </location>
</feature>
<keyword evidence="2 10" id="KW-0597">Phosphoprotein</keyword>
<keyword evidence="7 10" id="KW-0249">Electron transport</keyword>
<evidence type="ECO:0000313" key="12">
    <source>
        <dbReference type="Proteomes" id="UP000184171"/>
    </source>
</evidence>
<gene>
    <name evidence="10" type="primary">rnfD</name>
    <name evidence="11" type="ORF">SAMN02745165_03462</name>
</gene>
<feature type="transmembrane region" description="Helical" evidence="10">
    <location>
        <begin position="274"/>
        <end position="293"/>
    </location>
</feature>
<dbReference type="InterPro" id="IPR004338">
    <property type="entry name" value="NqrB/RnfD"/>
</dbReference>
<comment type="function">
    <text evidence="10">Part of a membrane-bound complex that couples electron transfer with translocation of ions across the membrane.</text>
</comment>
<dbReference type="GO" id="GO:0055085">
    <property type="term" value="P:transmembrane transport"/>
    <property type="evidence" value="ECO:0007669"/>
    <property type="project" value="InterPro"/>
</dbReference>
<dbReference type="PANTHER" id="PTHR30578:SF0">
    <property type="entry name" value="ION-TRANSLOCATING OXIDOREDUCTASE COMPLEX SUBUNIT D"/>
    <property type="match status" value="1"/>
</dbReference>
<proteinExistence type="inferred from homology"/>
<dbReference type="HAMAP" id="MF_00462">
    <property type="entry name" value="RsxD_RnfD"/>
    <property type="match status" value="1"/>
</dbReference>
<keyword evidence="10" id="KW-1003">Cell membrane</keyword>
<comment type="subcellular location">
    <subcellularLocation>
        <location evidence="10">Cell membrane</location>
        <topology evidence="10">Multi-pass membrane protein</topology>
    </subcellularLocation>
</comment>
<keyword evidence="5 10" id="KW-0812">Transmembrane</keyword>
<feature type="transmembrane region" description="Helical" evidence="10">
    <location>
        <begin position="242"/>
        <end position="262"/>
    </location>
</feature>
<evidence type="ECO:0000256" key="2">
    <source>
        <dbReference type="ARBA" id="ARBA00022553"/>
    </source>
</evidence>
<dbReference type="OrthoDB" id="9776359at2"/>
<evidence type="ECO:0000256" key="8">
    <source>
        <dbReference type="ARBA" id="ARBA00022989"/>
    </source>
</evidence>
<evidence type="ECO:0000256" key="5">
    <source>
        <dbReference type="ARBA" id="ARBA00022692"/>
    </source>
</evidence>
<keyword evidence="12" id="KW-1185">Reference proteome</keyword>
<comment type="cofactor">
    <cofactor evidence="10">
        <name>FMN</name>
        <dbReference type="ChEBI" id="CHEBI:58210"/>
    </cofactor>
</comment>
<dbReference type="InterPro" id="IPR011303">
    <property type="entry name" value="RnfD_bac"/>
</dbReference>
<protein>
    <recommendedName>
        <fullName evidence="10">Ion-translocating oxidoreductase complex subunit D</fullName>
        <ecNumber evidence="10">7.-.-.-</ecNumber>
    </recommendedName>
    <alternativeName>
        <fullName evidence="10">Rnf electron transport complex subunit D</fullName>
    </alternativeName>
</protein>
<dbReference type="GO" id="GO:0022900">
    <property type="term" value="P:electron transport chain"/>
    <property type="evidence" value="ECO:0007669"/>
    <property type="project" value="UniProtKB-UniRule"/>
</dbReference>
<evidence type="ECO:0000256" key="9">
    <source>
        <dbReference type="ARBA" id="ARBA00023136"/>
    </source>
</evidence>
<feature type="transmembrane region" description="Helical" evidence="10">
    <location>
        <begin position="185"/>
        <end position="210"/>
    </location>
</feature>
<feature type="transmembrane region" description="Helical" evidence="10">
    <location>
        <begin position="22"/>
        <end position="41"/>
    </location>
</feature>
<dbReference type="NCBIfam" id="TIGR01946">
    <property type="entry name" value="rnfD"/>
    <property type="match status" value="1"/>
</dbReference>
<name>A0A1M6N0F9_MALRU</name>
<dbReference type="PANTHER" id="PTHR30578">
    <property type="entry name" value="ELECTRON TRANSPORT COMPLEX PROTEIN RNFD"/>
    <property type="match status" value="1"/>
</dbReference>
<keyword evidence="9 10" id="KW-0472">Membrane</keyword>
<feature type="transmembrane region" description="Helical" evidence="10">
    <location>
        <begin position="217"/>
        <end position="236"/>
    </location>
</feature>
<dbReference type="STRING" id="1122189.SAMN02745165_03462"/>
<evidence type="ECO:0000256" key="4">
    <source>
        <dbReference type="ARBA" id="ARBA00022643"/>
    </source>
</evidence>
<dbReference type="Proteomes" id="UP000184171">
    <property type="component" value="Unassembled WGS sequence"/>
</dbReference>
<comment type="subunit">
    <text evidence="10">The complex is composed of six subunits: RnfA, RnfB, RnfC, RnfD, RnfE and RnfG.</text>
</comment>
<sequence>MDNTLYLSSSPHIHSGETTERIMRLVIYALLPAAAVSLYFFGLPALKTLLICTLGCIAFEALANKLMKQPLTVKDGSGALTGILLALNMPASSAWWLSLLGAAVAILIGKMIYGGLGYNPFNPALVARVVLLISFPVQMTSWTAPAPLTTGIDAVTAATPLGEMKMSVMLTGKLPENLNSGMLDYFTGNMAGCLGEVSAIALLAGGLFLIYKKVITWHIPVSFIGTTLGVGAIFWLVDASKYPNPLFHLLTGGLILGAFFMATDMVTSPVTYQGMLIFGFGCGLLTILIRLFGGYPEGVSFAILLMNAATPLIDRYCRPKIYGQVEKA</sequence>
<dbReference type="RefSeq" id="WP_072909985.1">
    <property type="nucleotide sequence ID" value="NZ_FQZT01000023.1"/>
</dbReference>
<evidence type="ECO:0000256" key="1">
    <source>
        <dbReference type="ARBA" id="ARBA00022448"/>
    </source>
</evidence>
<keyword evidence="6 10" id="KW-1278">Translocase</keyword>